<dbReference type="NCBIfam" id="TIGR04485">
    <property type="entry name" value="thiosulf_SoxX"/>
    <property type="match status" value="1"/>
</dbReference>
<dbReference type="PROSITE" id="PS51007">
    <property type="entry name" value="CYTC"/>
    <property type="match status" value="1"/>
</dbReference>
<dbReference type="GO" id="GO:0020037">
    <property type="term" value="F:heme binding"/>
    <property type="evidence" value="ECO:0007669"/>
    <property type="project" value="InterPro"/>
</dbReference>
<dbReference type="GO" id="GO:0046872">
    <property type="term" value="F:metal ion binding"/>
    <property type="evidence" value="ECO:0007669"/>
    <property type="project" value="UniProtKB-KW"/>
</dbReference>
<dbReference type="Pfam" id="PF00034">
    <property type="entry name" value="Cytochrom_C"/>
    <property type="match status" value="1"/>
</dbReference>
<evidence type="ECO:0000313" key="6">
    <source>
        <dbReference type="EMBL" id="OOC09376.1"/>
    </source>
</evidence>
<keyword evidence="3 4" id="KW-0408">Iron</keyword>
<name>A0A1V2ZWD6_9GAMM</name>
<organism evidence="6 7">
    <name type="scientific">Thioalkalivibrio halophilus</name>
    <dbReference type="NCBI Taxonomy" id="252474"/>
    <lineage>
        <taxon>Bacteria</taxon>
        <taxon>Pseudomonadati</taxon>
        <taxon>Pseudomonadota</taxon>
        <taxon>Gammaproteobacteria</taxon>
        <taxon>Chromatiales</taxon>
        <taxon>Ectothiorhodospiraceae</taxon>
        <taxon>Thioalkalivibrio</taxon>
    </lineage>
</organism>
<keyword evidence="2 4" id="KW-0479">Metal-binding</keyword>
<dbReference type="Gene3D" id="1.10.760.10">
    <property type="entry name" value="Cytochrome c-like domain"/>
    <property type="match status" value="1"/>
</dbReference>
<comment type="caution">
    <text evidence="6">The sequence shown here is derived from an EMBL/GenBank/DDBJ whole genome shotgun (WGS) entry which is preliminary data.</text>
</comment>
<dbReference type="RefSeq" id="WP_167769418.1">
    <property type="nucleotide sequence ID" value="NZ_MUZR01000051.1"/>
</dbReference>
<proteinExistence type="predicted"/>
<dbReference type="EMBL" id="MUZR01000051">
    <property type="protein sequence ID" value="OOC09376.1"/>
    <property type="molecule type" value="Genomic_DNA"/>
</dbReference>
<evidence type="ECO:0000259" key="5">
    <source>
        <dbReference type="PROSITE" id="PS51007"/>
    </source>
</evidence>
<evidence type="ECO:0000313" key="7">
    <source>
        <dbReference type="Proteomes" id="UP000189177"/>
    </source>
</evidence>
<dbReference type="InterPro" id="IPR030999">
    <property type="entry name" value="Thiosulf_SoxX"/>
</dbReference>
<feature type="domain" description="Cytochrome c" evidence="5">
    <location>
        <begin position="113"/>
        <end position="224"/>
    </location>
</feature>
<dbReference type="STRING" id="252474.B1A74_11565"/>
<evidence type="ECO:0000256" key="4">
    <source>
        <dbReference type="PROSITE-ProRule" id="PRU00433"/>
    </source>
</evidence>
<keyword evidence="7" id="KW-1185">Reference proteome</keyword>
<dbReference type="GO" id="GO:0009055">
    <property type="term" value="F:electron transfer activity"/>
    <property type="evidence" value="ECO:0007669"/>
    <property type="project" value="InterPro"/>
</dbReference>
<dbReference type="Proteomes" id="UP000189177">
    <property type="component" value="Unassembled WGS sequence"/>
</dbReference>
<gene>
    <name evidence="6" type="ORF">B1A74_11565</name>
</gene>
<dbReference type="SUPFAM" id="SSF46626">
    <property type="entry name" value="Cytochrome c"/>
    <property type="match status" value="1"/>
</dbReference>
<sequence>MPGQSVRWGLPLAVSAALFTTGCQFFGDADEGETDIAAMETDELVEHIVFESDSYRLDQPVQEGGSARGRMEQDDLQRACSVVGGELSGDQVQEVITLARESYEAPPGGPRLGDWERGAELARSGYGFRVGHRNDDHSTRTPGGNCYACHQMDPNEPIYGTIGPSLAGYGSGRGTDEASLRYAHEVISNPHQYFPCTEMPRFGANELLSEREISHIMAYLLDPESPVNQ</sequence>
<dbReference type="PROSITE" id="PS51257">
    <property type="entry name" value="PROKAR_LIPOPROTEIN"/>
    <property type="match status" value="1"/>
</dbReference>
<accession>A0A1V2ZWD6</accession>
<protein>
    <submittedName>
        <fullName evidence="6">Sulfur oxidation c-type cytochrome SoxX</fullName>
    </submittedName>
</protein>
<evidence type="ECO:0000256" key="3">
    <source>
        <dbReference type="ARBA" id="ARBA00023004"/>
    </source>
</evidence>
<reference evidence="6 7" key="1">
    <citation type="submission" date="2017-02" db="EMBL/GenBank/DDBJ databases">
        <title>Genomic diversity within the haloalkaliphilic genus Thioalkalivibrio.</title>
        <authorList>
            <person name="Ahn A.-C."/>
            <person name="Meier-Kolthoff J."/>
            <person name="Overmars L."/>
            <person name="Richter M."/>
            <person name="Woyke T."/>
            <person name="Sorokin D.Y."/>
            <person name="Muyzer G."/>
        </authorList>
    </citation>
    <scope>NUCLEOTIDE SEQUENCE [LARGE SCALE GENOMIC DNA]</scope>
    <source>
        <strain evidence="6 7">HL17</strain>
    </source>
</reference>
<dbReference type="AlphaFoldDB" id="A0A1V2ZWD6"/>
<evidence type="ECO:0000256" key="1">
    <source>
        <dbReference type="ARBA" id="ARBA00022617"/>
    </source>
</evidence>
<keyword evidence="1 4" id="KW-0349">Heme</keyword>
<dbReference type="InterPro" id="IPR036909">
    <property type="entry name" value="Cyt_c-like_dom_sf"/>
</dbReference>
<evidence type="ECO:0000256" key="2">
    <source>
        <dbReference type="ARBA" id="ARBA00022723"/>
    </source>
</evidence>
<dbReference type="InterPro" id="IPR009056">
    <property type="entry name" value="Cyt_c-like_dom"/>
</dbReference>